<organism evidence="2 3">
    <name type="scientific">Dissostichus mawsoni</name>
    <name type="common">Antarctic cod</name>
    <dbReference type="NCBI Taxonomy" id="36200"/>
    <lineage>
        <taxon>Eukaryota</taxon>
        <taxon>Metazoa</taxon>
        <taxon>Chordata</taxon>
        <taxon>Craniata</taxon>
        <taxon>Vertebrata</taxon>
        <taxon>Euteleostomi</taxon>
        <taxon>Actinopterygii</taxon>
        <taxon>Neopterygii</taxon>
        <taxon>Teleostei</taxon>
        <taxon>Neoteleostei</taxon>
        <taxon>Acanthomorphata</taxon>
        <taxon>Eupercaria</taxon>
        <taxon>Perciformes</taxon>
        <taxon>Notothenioidei</taxon>
        <taxon>Nototheniidae</taxon>
        <taxon>Dissostichus</taxon>
    </lineage>
</organism>
<comment type="caution">
    <text evidence="2">The sequence shown here is derived from an EMBL/GenBank/DDBJ whole genome shotgun (WGS) entry which is preliminary data.</text>
</comment>
<dbReference type="AlphaFoldDB" id="A0A7J5Z2J0"/>
<dbReference type="EMBL" id="JAAKFY010000007">
    <property type="protein sequence ID" value="KAF3855331.1"/>
    <property type="molecule type" value="Genomic_DNA"/>
</dbReference>
<accession>A0A7J5Z2J0</accession>
<feature type="compositionally biased region" description="Pro residues" evidence="1">
    <location>
        <begin position="12"/>
        <end position="33"/>
    </location>
</feature>
<protein>
    <submittedName>
        <fullName evidence="2">Uncharacterized protein</fullName>
    </submittedName>
</protein>
<evidence type="ECO:0000313" key="2">
    <source>
        <dbReference type="EMBL" id="KAF3855331.1"/>
    </source>
</evidence>
<feature type="region of interest" description="Disordered" evidence="1">
    <location>
        <begin position="1"/>
        <end position="68"/>
    </location>
</feature>
<evidence type="ECO:0000313" key="3">
    <source>
        <dbReference type="Proteomes" id="UP000518266"/>
    </source>
</evidence>
<dbReference type="Proteomes" id="UP000518266">
    <property type="component" value="Unassembled WGS sequence"/>
</dbReference>
<name>A0A7J5Z2J0_DISMA</name>
<evidence type="ECO:0000256" key="1">
    <source>
        <dbReference type="SAM" id="MobiDB-lite"/>
    </source>
</evidence>
<feature type="region of interest" description="Disordered" evidence="1">
    <location>
        <begin position="202"/>
        <end position="245"/>
    </location>
</feature>
<sequence>MGPVQGLHPPCTDHPPPPDPNPNHHPPLDPIPNPNAMGPVQGWHHPSTDHPPPPDPNPNHPPPDPNPNCHLIPFVSTFSHTITGFHRTVKNNFSLLQSQPYFSKHRVISAYRKNPSLHDILIHSKFSSNRALPHTQHSHRYITENTYITNTVEQPSCPWSTPNPLGHPLPTTLARSTCHLRPGNQRLVDYWAEEEGRNILDPETWNNYTKGTQRHLDASPLDPPSPLPTSPGDDLTHSSSLAHGP</sequence>
<gene>
    <name evidence="2" type="ORF">F7725_023386</name>
</gene>
<keyword evidence="3" id="KW-1185">Reference proteome</keyword>
<feature type="compositionally biased region" description="Pro residues" evidence="1">
    <location>
        <begin position="49"/>
        <end position="66"/>
    </location>
</feature>
<proteinExistence type="predicted"/>
<reference evidence="2 3" key="1">
    <citation type="submission" date="2020-03" db="EMBL/GenBank/DDBJ databases">
        <title>Dissostichus mawsoni Genome sequencing and assembly.</title>
        <authorList>
            <person name="Park H."/>
        </authorList>
    </citation>
    <scope>NUCLEOTIDE SEQUENCE [LARGE SCALE GENOMIC DNA]</scope>
    <source>
        <strain evidence="2">DM0001</strain>
        <tissue evidence="2">Muscle</tissue>
    </source>
</reference>